<organism evidence="2 3">
    <name type="scientific">Denitrobacterium detoxificans</name>
    <dbReference type="NCBI Taxonomy" id="79604"/>
    <lineage>
        <taxon>Bacteria</taxon>
        <taxon>Bacillati</taxon>
        <taxon>Actinomycetota</taxon>
        <taxon>Coriobacteriia</taxon>
        <taxon>Eggerthellales</taxon>
        <taxon>Eggerthellaceae</taxon>
        <taxon>Denitrobacterium</taxon>
    </lineage>
</organism>
<keyword evidence="1" id="KW-0812">Transmembrane</keyword>
<dbReference type="RefSeq" id="WP_066662474.1">
    <property type="nucleotide sequence ID" value="NZ_CP011402.1"/>
</dbReference>
<dbReference type="STRING" id="79604.AAY81_05695"/>
<accession>A0A172RYJ6</accession>
<proteinExistence type="predicted"/>
<dbReference type="AlphaFoldDB" id="A0A172RYJ6"/>
<feature type="transmembrane region" description="Helical" evidence="1">
    <location>
        <begin position="41"/>
        <end position="59"/>
    </location>
</feature>
<keyword evidence="3" id="KW-1185">Reference proteome</keyword>
<sequence>MDFMNNFVIRLIVCVVAMLVIWNLVFYLMETFLWHGTWTFSIVWGLILPVVMGIIEAVLMKPADQKQ</sequence>
<dbReference type="EMBL" id="FOEC01000009">
    <property type="protein sequence ID" value="SEO87374.1"/>
    <property type="molecule type" value="Genomic_DNA"/>
</dbReference>
<protein>
    <submittedName>
        <fullName evidence="2">Uncharacterized protein</fullName>
    </submittedName>
</protein>
<keyword evidence="1" id="KW-0472">Membrane</keyword>
<name>A0A172RYJ6_9ACTN</name>
<reference evidence="3" key="1">
    <citation type="submission" date="2016-10" db="EMBL/GenBank/DDBJ databases">
        <authorList>
            <person name="Varghese N."/>
        </authorList>
    </citation>
    <scope>NUCLEOTIDE SEQUENCE [LARGE SCALE GENOMIC DNA]</scope>
    <source>
        <strain evidence="3">DSM 21843</strain>
    </source>
</reference>
<gene>
    <name evidence="2" type="ORF">SAMN02910314_01455</name>
</gene>
<keyword evidence="1" id="KW-1133">Transmembrane helix</keyword>
<feature type="transmembrane region" description="Helical" evidence="1">
    <location>
        <begin position="7"/>
        <end position="29"/>
    </location>
</feature>
<dbReference type="KEGG" id="ddt:AAY81_05695"/>
<evidence type="ECO:0000313" key="3">
    <source>
        <dbReference type="Proteomes" id="UP000182975"/>
    </source>
</evidence>
<evidence type="ECO:0000313" key="2">
    <source>
        <dbReference type="EMBL" id="SEO87374.1"/>
    </source>
</evidence>
<evidence type="ECO:0000256" key="1">
    <source>
        <dbReference type="SAM" id="Phobius"/>
    </source>
</evidence>
<dbReference type="Proteomes" id="UP000182975">
    <property type="component" value="Unassembled WGS sequence"/>
</dbReference>